<comment type="caution">
    <text evidence="2">The sequence shown here is derived from an EMBL/GenBank/DDBJ whole genome shotgun (WGS) entry which is preliminary data.</text>
</comment>
<gene>
    <name evidence="2" type="ORF">Pfra01_002214900</name>
</gene>
<dbReference type="Proteomes" id="UP001165121">
    <property type="component" value="Unassembled WGS sequence"/>
</dbReference>
<feature type="region of interest" description="Disordered" evidence="1">
    <location>
        <begin position="1"/>
        <end position="80"/>
    </location>
</feature>
<feature type="compositionally biased region" description="Basic and acidic residues" evidence="1">
    <location>
        <begin position="41"/>
        <end position="53"/>
    </location>
</feature>
<keyword evidence="3" id="KW-1185">Reference proteome</keyword>
<reference evidence="2" key="1">
    <citation type="submission" date="2023-04" db="EMBL/GenBank/DDBJ databases">
        <title>Phytophthora fragariaefolia NBRC 109709.</title>
        <authorList>
            <person name="Ichikawa N."/>
            <person name="Sato H."/>
            <person name="Tonouchi N."/>
        </authorList>
    </citation>
    <scope>NUCLEOTIDE SEQUENCE</scope>
    <source>
        <strain evidence="2">NBRC 109709</strain>
    </source>
</reference>
<proteinExistence type="predicted"/>
<protein>
    <submittedName>
        <fullName evidence="2">Unnamed protein product</fullName>
    </submittedName>
</protein>
<evidence type="ECO:0000313" key="3">
    <source>
        <dbReference type="Proteomes" id="UP001165121"/>
    </source>
</evidence>
<evidence type="ECO:0000313" key="2">
    <source>
        <dbReference type="EMBL" id="GMF53518.1"/>
    </source>
</evidence>
<sequence>MGVSRTPAATSNTLTSTPVASGDGQLEAAAQAVRENNPARTEADEVHSRERGQDVVATRTSSTASPRHLLGKAPRARLSA</sequence>
<organism evidence="2 3">
    <name type="scientific">Phytophthora fragariaefolia</name>
    <dbReference type="NCBI Taxonomy" id="1490495"/>
    <lineage>
        <taxon>Eukaryota</taxon>
        <taxon>Sar</taxon>
        <taxon>Stramenopiles</taxon>
        <taxon>Oomycota</taxon>
        <taxon>Peronosporomycetes</taxon>
        <taxon>Peronosporales</taxon>
        <taxon>Peronosporaceae</taxon>
        <taxon>Phytophthora</taxon>
    </lineage>
</organism>
<feature type="compositionally biased region" description="Polar residues" evidence="1">
    <location>
        <begin position="7"/>
        <end position="19"/>
    </location>
</feature>
<dbReference type="EMBL" id="BSXT01003292">
    <property type="protein sequence ID" value="GMF53518.1"/>
    <property type="molecule type" value="Genomic_DNA"/>
</dbReference>
<evidence type="ECO:0000256" key="1">
    <source>
        <dbReference type="SAM" id="MobiDB-lite"/>
    </source>
</evidence>
<name>A0A9W6Y5L1_9STRA</name>
<accession>A0A9W6Y5L1</accession>
<dbReference type="AlphaFoldDB" id="A0A9W6Y5L1"/>